<reference evidence="2 3" key="1">
    <citation type="submission" date="2021-06" db="EMBL/GenBank/DDBJ databases">
        <title>Caerostris extrusa draft genome.</title>
        <authorList>
            <person name="Kono N."/>
            <person name="Arakawa K."/>
        </authorList>
    </citation>
    <scope>NUCLEOTIDE SEQUENCE [LARGE SCALE GENOMIC DNA]</scope>
</reference>
<evidence type="ECO:0000313" key="3">
    <source>
        <dbReference type="Proteomes" id="UP001054945"/>
    </source>
</evidence>
<evidence type="ECO:0000256" key="1">
    <source>
        <dbReference type="SAM" id="MobiDB-lite"/>
    </source>
</evidence>
<feature type="compositionally biased region" description="Polar residues" evidence="1">
    <location>
        <begin position="1"/>
        <end position="13"/>
    </location>
</feature>
<organism evidence="2 3">
    <name type="scientific">Caerostris extrusa</name>
    <name type="common">Bark spider</name>
    <name type="synonym">Caerostris bankana</name>
    <dbReference type="NCBI Taxonomy" id="172846"/>
    <lineage>
        <taxon>Eukaryota</taxon>
        <taxon>Metazoa</taxon>
        <taxon>Ecdysozoa</taxon>
        <taxon>Arthropoda</taxon>
        <taxon>Chelicerata</taxon>
        <taxon>Arachnida</taxon>
        <taxon>Araneae</taxon>
        <taxon>Araneomorphae</taxon>
        <taxon>Entelegynae</taxon>
        <taxon>Araneoidea</taxon>
        <taxon>Araneidae</taxon>
        <taxon>Caerostris</taxon>
    </lineage>
</organism>
<name>A0AAV4SHC8_CAEEX</name>
<keyword evidence="3" id="KW-1185">Reference proteome</keyword>
<protein>
    <submittedName>
        <fullName evidence="2">Uncharacterized protein</fullName>
    </submittedName>
</protein>
<comment type="caution">
    <text evidence="2">The sequence shown here is derived from an EMBL/GenBank/DDBJ whole genome shotgun (WGS) entry which is preliminary data.</text>
</comment>
<accession>A0AAV4SHC8</accession>
<feature type="compositionally biased region" description="Basic residues" evidence="1">
    <location>
        <begin position="14"/>
        <end position="25"/>
    </location>
</feature>
<evidence type="ECO:0000313" key="2">
    <source>
        <dbReference type="EMBL" id="GIY32571.1"/>
    </source>
</evidence>
<dbReference type="Proteomes" id="UP001054945">
    <property type="component" value="Unassembled WGS sequence"/>
</dbReference>
<sequence>MQDYQNDITNASLRNRRKRGVRKRSFYQRPLSRPMSLGTHQRLHEAEWVLKRGHWPLPVQHVPMWRPLVSPAGGAPVARDTAGPGCPRTFQLALRSTDETPHLPVCFYKSFDVLLDSINSVPYRYPDGKGSLERSNST</sequence>
<dbReference type="EMBL" id="BPLR01009525">
    <property type="protein sequence ID" value="GIY32571.1"/>
    <property type="molecule type" value="Genomic_DNA"/>
</dbReference>
<gene>
    <name evidence="2" type="ORF">CEXT_461081</name>
</gene>
<dbReference type="AlphaFoldDB" id="A0AAV4SHC8"/>
<proteinExistence type="predicted"/>
<feature type="region of interest" description="Disordered" evidence="1">
    <location>
        <begin position="1"/>
        <end position="25"/>
    </location>
</feature>